<dbReference type="STRING" id="553466.SAMN04487950_4629"/>
<organism evidence="1 2">
    <name type="scientific">Halogranum rubrum</name>
    <dbReference type="NCBI Taxonomy" id="553466"/>
    <lineage>
        <taxon>Archaea</taxon>
        <taxon>Methanobacteriati</taxon>
        <taxon>Methanobacteriota</taxon>
        <taxon>Stenosarchaea group</taxon>
        <taxon>Halobacteria</taxon>
        <taxon>Halobacteriales</taxon>
        <taxon>Haloferacaceae</taxon>
    </lineage>
</organism>
<dbReference type="RefSeq" id="WP_089872872.1">
    <property type="nucleotide sequence ID" value="NZ_FOTC01000014.1"/>
</dbReference>
<dbReference type="Proteomes" id="UP000199607">
    <property type="component" value="Unassembled WGS sequence"/>
</dbReference>
<dbReference type="EMBL" id="FOTC01000014">
    <property type="protein sequence ID" value="SFL69415.1"/>
    <property type="molecule type" value="Genomic_DNA"/>
</dbReference>
<proteinExistence type="predicted"/>
<protein>
    <submittedName>
        <fullName evidence="1">Uncharacterized protein</fullName>
    </submittedName>
</protein>
<dbReference type="AlphaFoldDB" id="A0A1I4JS31"/>
<name>A0A1I4JS31_9EURY</name>
<keyword evidence="2" id="KW-1185">Reference proteome</keyword>
<accession>A0A1I4JS31</accession>
<sequence length="142" mass="16178">MNLVLQAPDDIPISRLIRAYFAHRVSKTNNEERRENTRAAGEELAENVSTNFEITEDIPRAVIETYGGEPMVEIFRSESGQFETIHGDKIVELIRILREAGETTQQQGVGPESWDPLRSMEERVIALCEFAFQNDYSLSISF</sequence>
<gene>
    <name evidence="1" type="ORF">SAMN04487950_4629</name>
</gene>
<evidence type="ECO:0000313" key="2">
    <source>
        <dbReference type="Proteomes" id="UP000199607"/>
    </source>
</evidence>
<reference evidence="2" key="1">
    <citation type="submission" date="2016-10" db="EMBL/GenBank/DDBJ databases">
        <authorList>
            <person name="Varghese N."/>
            <person name="Submissions S."/>
        </authorList>
    </citation>
    <scope>NUCLEOTIDE SEQUENCE [LARGE SCALE GENOMIC DNA]</scope>
    <source>
        <strain evidence="2">CGMCC 1.7738</strain>
    </source>
</reference>
<evidence type="ECO:0000313" key="1">
    <source>
        <dbReference type="EMBL" id="SFL69415.1"/>
    </source>
</evidence>